<dbReference type="Proteomes" id="UP000403538">
    <property type="component" value="Unassembled WGS sequence"/>
</dbReference>
<organism evidence="1 3">
    <name type="scientific">Streptococcus anginosus</name>
    <dbReference type="NCBI Taxonomy" id="1328"/>
    <lineage>
        <taxon>Bacteria</taxon>
        <taxon>Bacillati</taxon>
        <taxon>Bacillota</taxon>
        <taxon>Bacilli</taxon>
        <taxon>Lactobacillales</taxon>
        <taxon>Streptococcaceae</taxon>
        <taxon>Streptococcus</taxon>
        <taxon>Streptococcus anginosus group</taxon>
    </lineage>
</organism>
<evidence type="ECO:0000313" key="3">
    <source>
        <dbReference type="Proteomes" id="UP000403538"/>
    </source>
</evidence>
<protein>
    <submittedName>
        <fullName evidence="1">Uncharacterized protein</fullName>
    </submittedName>
</protein>
<dbReference type="EMBL" id="CABEID010000003">
    <property type="protein sequence ID" value="VTS50734.1"/>
    <property type="molecule type" value="Genomic_DNA"/>
</dbReference>
<proteinExistence type="predicted"/>
<evidence type="ECO:0000313" key="1">
    <source>
        <dbReference type="EMBL" id="VTS20218.1"/>
    </source>
</evidence>
<dbReference type="AlphaFoldDB" id="A0A4U9Y389"/>
<name>A0A4U9Y389_STRAP</name>
<accession>A0A4U9Y389</accession>
<sequence>MFKKNTKPYSQTTSTVIDELDNFQKKLHMTSIEALVLMDIGVLPKDDAAKQKALLTHELSHAIENILNGMTAQEAIDKMLGDEQEED</sequence>
<reference evidence="1 3" key="1">
    <citation type="submission" date="2019-05" db="EMBL/GenBank/DDBJ databases">
        <authorList>
            <consortium name="Pathogen Informatics"/>
        </authorList>
    </citation>
    <scope>NUCLEOTIDE SEQUENCE [LARGE SCALE GENOMIC DNA]</scope>
    <source>
        <strain evidence="1 3">NCTC11062</strain>
    </source>
</reference>
<gene>
    <name evidence="1" type="ORF">NCTC11062_00202</name>
    <name evidence="2" type="ORF">NCTC11062_02016</name>
</gene>
<dbReference type="RefSeq" id="WP_115283071.1">
    <property type="nucleotide sequence ID" value="NZ_CABEID010000001.1"/>
</dbReference>
<evidence type="ECO:0000313" key="2">
    <source>
        <dbReference type="EMBL" id="VTS50734.1"/>
    </source>
</evidence>
<dbReference type="EMBL" id="CABEID010000001">
    <property type="protein sequence ID" value="VTS20218.1"/>
    <property type="molecule type" value="Genomic_DNA"/>
</dbReference>